<gene>
    <name evidence="2" type="ORF">HXX76_008112</name>
</gene>
<proteinExistence type="predicted"/>
<dbReference type="AlphaFoldDB" id="A0A835VZL3"/>
<dbReference type="Pfam" id="PF04366">
    <property type="entry name" value="Ysc84"/>
    <property type="match status" value="1"/>
</dbReference>
<reference evidence="2" key="1">
    <citation type="journal article" date="2020" name="bioRxiv">
        <title>Comparative genomics of Chlamydomonas.</title>
        <authorList>
            <person name="Craig R.J."/>
            <person name="Hasan A.R."/>
            <person name="Ness R.W."/>
            <person name="Keightley P.D."/>
        </authorList>
    </citation>
    <scope>NUCLEOTIDE SEQUENCE</scope>
    <source>
        <strain evidence="2">SAG 7.73</strain>
    </source>
</reference>
<accession>A0A835VZL3</accession>
<protein>
    <recommendedName>
        <fullName evidence="1">Ysc84 actin-binding domain-containing protein</fullName>
    </recommendedName>
</protein>
<evidence type="ECO:0000313" key="2">
    <source>
        <dbReference type="EMBL" id="KAG2433750.1"/>
    </source>
</evidence>
<comment type="caution">
    <text evidence="2">The sequence shown here is derived from an EMBL/GenBank/DDBJ whole genome shotgun (WGS) entry which is preliminary data.</text>
</comment>
<organism evidence="2 3">
    <name type="scientific">Chlamydomonas incerta</name>
    <dbReference type="NCBI Taxonomy" id="51695"/>
    <lineage>
        <taxon>Eukaryota</taxon>
        <taxon>Viridiplantae</taxon>
        <taxon>Chlorophyta</taxon>
        <taxon>core chlorophytes</taxon>
        <taxon>Chlorophyceae</taxon>
        <taxon>CS clade</taxon>
        <taxon>Chlamydomonadales</taxon>
        <taxon>Chlamydomonadaceae</taxon>
        <taxon>Chlamydomonas</taxon>
    </lineage>
</organism>
<dbReference type="EMBL" id="JAEHOC010000018">
    <property type="protein sequence ID" value="KAG2433750.1"/>
    <property type="molecule type" value="Genomic_DNA"/>
</dbReference>
<evidence type="ECO:0000259" key="1">
    <source>
        <dbReference type="Pfam" id="PF04366"/>
    </source>
</evidence>
<dbReference type="OrthoDB" id="524060at2759"/>
<sequence>MVKLDGVVKEVVTAVTKVNDAKTNKRLKVPMASNALGYRGVLILHSVKGAAVLGYERGHGIAVKILGWNDDGTPQLSAPIVVKLSKVAVGLSVGFNEVYSVVLFESSTQMETIITEEDVVLGKEFDLSGYGKFNDEPDNNNVHRTTMSSVADSMKVRPVTLSVGDSLMICDMSLYGGAMRVERDLMKEAYGASASAHNCLQGKTETPESLKTAMAQITKILGQLLGQEGHVPGAKSASAAAPAAAAPAAAAPAAVAAAPAAAEPAAAAAPAAAAPAAVAAAPAAAEPAAAAAPAAAAPAAAEPAAAAAPAAAAPAAAAEPTPMEQ</sequence>
<name>A0A835VZL3_CHLIN</name>
<feature type="domain" description="Ysc84 actin-binding" evidence="1">
    <location>
        <begin position="86"/>
        <end position="216"/>
    </location>
</feature>
<dbReference type="Proteomes" id="UP000650467">
    <property type="component" value="Unassembled WGS sequence"/>
</dbReference>
<evidence type="ECO:0000313" key="3">
    <source>
        <dbReference type="Proteomes" id="UP000650467"/>
    </source>
</evidence>
<dbReference type="InterPro" id="IPR007461">
    <property type="entry name" value="Ysc84_actin-binding"/>
</dbReference>
<keyword evidence="3" id="KW-1185">Reference proteome</keyword>